<feature type="compositionally biased region" description="Basic and acidic residues" evidence="3">
    <location>
        <begin position="10"/>
        <end position="23"/>
    </location>
</feature>
<proteinExistence type="inferred from homology"/>
<dbReference type="InterPro" id="IPR003855">
    <property type="entry name" value="K+_transporter"/>
</dbReference>
<dbReference type="GO" id="GO:0015079">
    <property type="term" value="F:potassium ion transmembrane transporter activity"/>
    <property type="evidence" value="ECO:0007669"/>
    <property type="project" value="InterPro"/>
</dbReference>
<accession>A0A830CLA0</accession>
<comment type="similarity">
    <text evidence="2">Belongs to the HAK/KUP transporter (TC 2.A.72.3) family.</text>
</comment>
<evidence type="ECO:0000256" key="3">
    <source>
        <dbReference type="SAM" id="MobiDB-lite"/>
    </source>
</evidence>
<dbReference type="Proteomes" id="UP000653305">
    <property type="component" value="Unassembled WGS sequence"/>
</dbReference>
<dbReference type="PANTHER" id="PTHR30540:SF98">
    <property type="entry name" value="POTASSIUM TRANSPORTER 6"/>
    <property type="match status" value="1"/>
</dbReference>
<reference evidence="5" key="1">
    <citation type="submission" date="2020-07" db="EMBL/GenBank/DDBJ databases">
        <title>Ethylene signaling mediates host invasion by parasitic plants.</title>
        <authorList>
            <person name="Yoshida S."/>
        </authorList>
    </citation>
    <scope>NUCLEOTIDE SEQUENCE</scope>
    <source>
        <strain evidence="5">Okayama</strain>
    </source>
</reference>
<dbReference type="OrthoDB" id="504708at2759"/>
<evidence type="ECO:0000259" key="4">
    <source>
        <dbReference type="Pfam" id="PF02705"/>
    </source>
</evidence>
<organism evidence="5 6">
    <name type="scientific">Phtheirospermum japonicum</name>
    <dbReference type="NCBI Taxonomy" id="374723"/>
    <lineage>
        <taxon>Eukaryota</taxon>
        <taxon>Viridiplantae</taxon>
        <taxon>Streptophyta</taxon>
        <taxon>Embryophyta</taxon>
        <taxon>Tracheophyta</taxon>
        <taxon>Spermatophyta</taxon>
        <taxon>Magnoliopsida</taxon>
        <taxon>eudicotyledons</taxon>
        <taxon>Gunneridae</taxon>
        <taxon>Pentapetalae</taxon>
        <taxon>asterids</taxon>
        <taxon>lamiids</taxon>
        <taxon>Lamiales</taxon>
        <taxon>Orobanchaceae</taxon>
        <taxon>Orobanchaceae incertae sedis</taxon>
        <taxon>Phtheirospermum</taxon>
    </lineage>
</organism>
<name>A0A830CLA0_9LAMI</name>
<comment type="subcellular location">
    <subcellularLocation>
        <location evidence="1">Cell membrane</location>
        <topology evidence="1">Multi-pass membrane protein</topology>
    </subcellularLocation>
</comment>
<dbReference type="Pfam" id="PF02705">
    <property type="entry name" value="K_trans"/>
    <property type="match status" value="1"/>
</dbReference>
<sequence>MKQGVLTPGRGEHELPGLTDTEKPRMRGLKRASKIRKLLGTYGYSRGDEQLNFLVAEKVATFVIILFNGMITRSALEWRMFQKVLSLNVEDVLKSLQGCQSGDRSVHATIDLLDAKESWGVVYGDLSTSPLYVYHVTISEDIVHSETNEEIYGVLSLVFWTLTLLPLLKYVFIVLRADDNDEGGTFALYSLLCRHAKVNFLPSHQLADEDLSNYKRDVNSPEPSTFRARLKSVLEKYKVLQRFLHVMALLGACMVIGDGILTPAISVFSAVSGVELAAAKEHHKYCRFQAFWSGLEQRGSEADTGHYSNGLRTDSQQIWSEERGPVCSL</sequence>
<keyword evidence="6" id="KW-1185">Reference proteome</keyword>
<comment type="caution">
    <text evidence="5">The sequence shown here is derived from an EMBL/GenBank/DDBJ whole genome shotgun (WGS) entry which is preliminary data.</text>
</comment>
<dbReference type="AlphaFoldDB" id="A0A830CLA0"/>
<feature type="domain" description="K+ potassium transporter integral membrane" evidence="4">
    <location>
        <begin position="117"/>
        <end position="283"/>
    </location>
</feature>
<evidence type="ECO:0000313" key="6">
    <source>
        <dbReference type="Proteomes" id="UP000653305"/>
    </source>
</evidence>
<evidence type="ECO:0000256" key="2">
    <source>
        <dbReference type="ARBA" id="ARBA00008440"/>
    </source>
</evidence>
<dbReference type="GO" id="GO:0005886">
    <property type="term" value="C:plasma membrane"/>
    <property type="evidence" value="ECO:0007669"/>
    <property type="project" value="UniProtKB-SubCell"/>
</dbReference>
<feature type="region of interest" description="Disordered" evidence="3">
    <location>
        <begin position="1"/>
        <end position="23"/>
    </location>
</feature>
<gene>
    <name evidence="5" type="ORF">PHJA_001843500</name>
</gene>
<protein>
    <submittedName>
        <fullName evidence="5">Potassium transporter 6</fullName>
    </submittedName>
</protein>
<dbReference type="EMBL" id="BMAC01000467">
    <property type="protein sequence ID" value="GFP96994.1"/>
    <property type="molecule type" value="Genomic_DNA"/>
</dbReference>
<evidence type="ECO:0000256" key="1">
    <source>
        <dbReference type="ARBA" id="ARBA00004651"/>
    </source>
</evidence>
<dbReference type="PANTHER" id="PTHR30540">
    <property type="entry name" value="OSMOTIC STRESS POTASSIUM TRANSPORTER"/>
    <property type="match status" value="1"/>
</dbReference>
<evidence type="ECO:0000313" key="5">
    <source>
        <dbReference type="EMBL" id="GFP96994.1"/>
    </source>
</evidence>
<dbReference type="InterPro" id="IPR053951">
    <property type="entry name" value="K_trans_N"/>
</dbReference>